<dbReference type="SMART" id="SM00729">
    <property type="entry name" value="Elp3"/>
    <property type="match status" value="1"/>
</dbReference>
<dbReference type="PROSITE" id="PS51918">
    <property type="entry name" value="RADICAL_SAM"/>
    <property type="match status" value="1"/>
</dbReference>
<dbReference type="PANTHER" id="PTHR11228">
    <property type="entry name" value="RADICAL SAM DOMAIN PROTEIN"/>
    <property type="match status" value="1"/>
</dbReference>
<dbReference type="SFLD" id="SFLDG01067">
    <property type="entry name" value="SPASM/twitch_domain_containing"/>
    <property type="match status" value="1"/>
</dbReference>
<dbReference type="Proteomes" id="UP000034803">
    <property type="component" value="Unassembled WGS sequence"/>
</dbReference>
<keyword evidence="2" id="KW-0479">Metal-binding</keyword>
<evidence type="ECO:0000313" key="7">
    <source>
        <dbReference type="Proteomes" id="UP000034803"/>
    </source>
</evidence>
<organism evidence="6 7">
    <name type="scientific">Candidatus Woesebacteria bacterium GW2011_GWC2_31_9</name>
    <dbReference type="NCBI Taxonomy" id="1618586"/>
    <lineage>
        <taxon>Bacteria</taxon>
        <taxon>Candidatus Woeseibacteriota</taxon>
    </lineage>
</organism>
<gene>
    <name evidence="6" type="ORF">UR21_C0022G0013</name>
</gene>
<reference evidence="6 7" key="1">
    <citation type="journal article" date="2015" name="Nature">
        <title>rRNA introns, odd ribosomes, and small enigmatic genomes across a large radiation of phyla.</title>
        <authorList>
            <person name="Brown C.T."/>
            <person name="Hug L.A."/>
            <person name="Thomas B.C."/>
            <person name="Sharon I."/>
            <person name="Castelle C.J."/>
            <person name="Singh A."/>
            <person name="Wilkins M.J."/>
            <person name="Williams K.H."/>
            <person name="Banfield J.F."/>
        </authorList>
    </citation>
    <scope>NUCLEOTIDE SEQUENCE [LARGE SCALE GENOMIC DNA]</scope>
</reference>
<dbReference type="InterPro" id="IPR058240">
    <property type="entry name" value="rSAM_sf"/>
</dbReference>
<keyword evidence="3" id="KW-0408">Iron</keyword>
<feature type="domain" description="Radical SAM core" evidence="5">
    <location>
        <begin position="91"/>
        <end position="326"/>
    </location>
</feature>
<dbReference type="SFLD" id="SFLDG01386">
    <property type="entry name" value="main_SPASM_domain-containing"/>
    <property type="match status" value="1"/>
</dbReference>
<evidence type="ECO:0000313" key="6">
    <source>
        <dbReference type="EMBL" id="KKP30865.1"/>
    </source>
</evidence>
<feature type="non-terminal residue" evidence="6">
    <location>
        <position position="443"/>
    </location>
</feature>
<dbReference type="InterPro" id="IPR006638">
    <property type="entry name" value="Elp3/MiaA/NifB-like_rSAM"/>
</dbReference>
<dbReference type="InterPro" id="IPR023885">
    <property type="entry name" value="4Fe4S-binding_SPASM_dom"/>
</dbReference>
<dbReference type="InterPro" id="IPR050377">
    <property type="entry name" value="Radical_SAM_PqqE_MftC-like"/>
</dbReference>
<evidence type="ECO:0000256" key="1">
    <source>
        <dbReference type="ARBA" id="ARBA00022691"/>
    </source>
</evidence>
<keyword evidence="4" id="KW-0411">Iron-sulfur</keyword>
<dbReference type="Pfam" id="PF04055">
    <property type="entry name" value="Radical_SAM"/>
    <property type="match status" value="1"/>
</dbReference>
<dbReference type="PANTHER" id="PTHR11228:SF34">
    <property type="entry name" value="TUNGSTEN-CONTAINING ALDEHYDE FERREDOXIN OXIDOREDUCTASE COFACTOR MODIFYING PROTEIN"/>
    <property type="match status" value="1"/>
</dbReference>
<dbReference type="GO" id="GO:0003824">
    <property type="term" value="F:catalytic activity"/>
    <property type="evidence" value="ECO:0007669"/>
    <property type="project" value="InterPro"/>
</dbReference>
<dbReference type="SFLD" id="SFLDS00029">
    <property type="entry name" value="Radical_SAM"/>
    <property type="match status" value="1"/>
</dbReference>
<proteinExistence type="predicted"/>
<dbReference type="InterPro" id="IPR007197">
    <property type="entry name" value="rSAM"/>
</dbReference>
<sequence length="443" mass="50581">MSSEYEPEIKELLFSDKYVLKSGVLLVEGYNNCALYDINSGNVYSLNNSARNILTGKTDNSFFWEKLRDMNLCTTNTDKEKSMLNELTYVPSLQFAWFEIVSKACNENCLHCYGDFMPPTYRKGLDKFHSFDNSNLKKEEKLSFVQWKSQIKNVHDLGCETCQFIGDEPFLYRGEKGESVLDLAEYAKEIGFKFIEIFTNGTLLTREMINRIKDLGVNIAISLYSIEPEIHDRITRTRGSHKKTMEALEMLKEASIPTRVETVLMKQNETSAEETQRFIDKMGFSHKRLDVLRQNGRGDNLNLLPSNDSLLKHGVMASPNFSINKDMLARNLSNNSCLSGKIAITDNGDVLPCVFSRDQIVGNVLEKSLAEIVDGNRLIKVWQNTKDCVQVCKDCEYRYCCTDCRPSSLGTNQNVGEYLTAPYPKCAYNPYEGKWGKGYWKLD</sequence>
<evidence type="ECO:0000256" key="4">
    <source>
        <dbReference type="ARBA" id="ARBA00023014"/>
    </source>
</evidence>
<dbReference type="GO" id="GO:0051536">
    <property type="term" value="F:iron-sulfur cluster binding"/>
    <property type="evidence" value="ECO:0007669"/>
    <property type="project" value="UniProtKB-KW"/>
</dbReference>
<dbReference type="InterPro" id="IPR013785">
    <property type="entry name" value="Aldolase_TIM"/>
</dbReference>
<dbReference type="Gene3D" id="3.20.20.70">
    <property type="entry name" value="Aldolase class I"/>
    <property type="match status" value="1"/>
</dbReference>
<dbReference type="EMBL" id="LBOI01000022">
    <property type="protein sequence ID" value="KKP30865.1"/>
    <property type="molecule type" value="Genomic_DNA"/>
</dbReference>
<dbReference type="SUPFAM" id="SSF102114">
    <property type="entry name" value="Radical SAM enzymes"/>
    <property type="match status" value="1"/>
</dbReference>
<accession>A0A0G0AW62</accession>
<name>A0A0G0AW62_9BACT</name>
<dbReference type="Pfam" id="PF13186">
    <property type="entry name" value="SPASM"/>
    <property type="match status" value="1"/>
</dbReference>
<evidence type="ECO:0000256" key="2">
    <source>
        <dbReference type="ARBA" id="ARBA00022723"/>
    </source>
</evidence>
<keyword evidence="1" id="KW-0949">S-adenosyl-L-methionine</keyword>
<dbReference type="CDD" id="cd01335">
    <property type="entry name" value="Radical_SAM"/>
    <property type="match status" value="1"/>
</dbReference>
<dbReference type="AlphaFoldDB" id="A0A0G0AW62"/>
<evidence type="ECO:0000259" key="5">
    <source>
        <dbReference type="PROSITE" id="PS51918"/>
    </source>
</evidence>
<dbReference type="GO" id="GO:0046872">
    <property type="term" value="F:metal ion binding"/>
    <property type="evidence" value="ECO:0007669"/>
    <property type="project" value="UniProtKB-KW"/>
</dbReference>
<evidence type="ECO:0000256" key="3">
    <source>
        <dbReference type="ARBA" id="ARBA00023004"/>
    </source>
</evidence>
<comment type="caution">
    <text evidence="6">The sequence shown here is derived from an EMBL/GenBank/DDBJ whole genome shotgun (WGS) entry which is preliminary data.</text>
</comment>
<protein>
    <submittedName>
        <fullName evidence="6">Radical SAM domain protein</fullName>
    </submittedName>
</protein>